<dbReference type="PROSITE" id="PS50075">
    <property type="entry name" value="CARRIER"/>
    <property type="match status" value="1"/>
</dbReference>
<comment type="cofactor">
    <cofactor evidence="1">
        <name>pantetheine 4'-phosphate</name>
        <dbReference type="ChEBI" id="CHEBI:47942"/>
    </cofactor>
</comment>
<dbReference type="GO" id="GO:0043041">
    <property type="term" value="P:amino acid activation for nonribosomal peptide biosynthetic process"/>
    <property type="evidence" value="ECO:0007669"/>
    <property type="project" value="TreeGrafter"/>
</dbReference>
<dbReference type="SUPFAM" id="SSF47336">
    <property type="entry name" value="ACP-like"/>
    <property type="match status" value="1"/>
</dbReference>
<dbReference type="PANTHER" id="PTHR45527">
    <property type="entry name" value="NONRIBOSOMAL PEPTIDE SYNTHETASE"/>
    <property type="match status" value="1"/>
</dbReference>
<dbReference type="GO" id="GO:0044550">
    <property type="term" value="P:secondary metabolite biosynthetic process"/>
    <property type="evidence" value="ECO:0007669"/>
    <property type="project" value="TreeGrafter"/>
</dbReference>
<dbReference type="Proteomes" id="UP000190539">
    <property type="component" value="Unassembled WGS sequence"/>
</dbReference>
<dbReference type="PANTHER" id="PTHR45527:SF1">
    <property type="entry name" value="FATTY ACID SYNTHASE"/>
    <property type="match status" value="1"/>
</dbReference>
<feature type="domain" description="Carrier" evidence="4">
    <location>
        <begin position="5"/>
        <end position="80"/>
    </location>
</feature>
<dbReference type="Gene3D" id="1.10.1200.10">
    <property type="entry name" value="ACP-like"/>
    <property type="match status" value="1"/>
</dbReference>
<dbReference type="GO" id="GO:0005737">
    <property type="term" value="C:cytoplasm"/>
    <property type="evidence" value="ECO:0007669"/>
    <property type="project" value="TreeGrafter"/>
</dbReference>
<keyword evidence="6" id="KW-1185">Reference proteome</keyword>
<evidence type="ECO:0000259" key="4">
    <source>
        <dbReference type="PROSITE" id="PS50075"/>
    </source>
</evidence>
<evidence type="ECO:0000256" key="3">
    <source>
        <dbReference type="ARBA" id="ARBA00022553"/>
    </source>
</evidence>
<evidence type="ECO:0000256" key="2">
    <source>
        <dbReference type="ARBA" id="ARBA00022450"/>
    </source>
</evidence>
<gene>
    <name evidence="5" type="ORF">B1H18_33385</name>
</gene>
<dbReference type="AlphaFoldDB" id="A0A1V3ZYT8"/>
<dbReference type="SMART" id="SM00823">
    <property type="entry name" value="PKS_PP"/>
    <property type="match status" value="1"/>
</dbReference>
<name>A0A1V3ZYT8_9ACTN</name>
<dbReference type="EMBL" id="MVFC01000054">
    <property type="protein sequence ID" value="OON71558.1"/>
    <property type="molecule type" value="Genomic_DNA"/>
</dbReference>
<dbReference type="InterPro" id="IPR036736">
    <property type="entry name" value="ACP-like_sf"/>
</dbReference>
<evidence type="ECO:0000313" key="6">
    <source>
        <dbReference type="Proteomes" id="UP000190539"/>
    </source>
</evidence>
<accession>A0A1V3ZYT8</accession>
<dbReference type="STRING" id="83656.B1H18_33385"/>
<dbReference type="Pfam" id="PF00550">
    <property type="entry name" value="PP-binding"/>
    <property type="match status" value="1"/>
</dbReference>
<keyword evidence="3" id="KW-0597">Phosphoprotein</keyword>
<protein>
    <recommendedName>
        <fullName evidence="4">Carrier domain-containing protein</fullName>
    </recommendedName>
</protein>
<dbReference type="InterPro" id="IPR009081">
    <property type="entry name" value="PP-bd_ACP"/>
</dbReference>
<dbReference type="OrthoDB" id="2085352at2"/>
<evidence type="ECO:0000256" key="1">
    <source>
        <dbReference type="ARBA" id="ARBA00001957"/>
    </source>
</evidence>
<proteinExistence type="predicted"/>
<dbReference type="InterPro" id="IPR020806">
    <property type="entry name" value="PKS_PP-bd"/>
</dbReference>
<dbReference type="RefSeq" id="WP_077974233.1">
    <property type="nucleotide sequence ID" value="NZ_CP045178.1"/>
</dbReference>
<keyword evidence="2" id="KW-0596">Phosphopantetheine</keyword>
<organism evidence="5 6">
    <name type="scientific">Streptomyces tsukubensis</name>
    <dbReference type="NCBI Taxonomy" id="83656"/>
    <lineage>
        <taxon>Bacteria</taxon>
        <taxon>Bacillati</taxon>
        <taxon>Actinomycetota</taxon>
        <taxon>Actinomycetes</taxon>
        <taxon>Kitasatosporales</taxon>
        <taxon>Streptomycetaceae</taxon>
        <taxon>Streptomyces</taxon>
    </lineage>
</organism>
<evidence type="ECO:0000313" key="5">
    <source>
        <dbReference type="EMBL" id="OON71558.1"/>
    </source>
</evidence>
<comment type="caution">
    <text evidence="5">The sequence shown here is derived from an EMBL/GenBank/DDBJ whole genome shotgun (WGS) entry which is preliminary data.</text>
</comment>
<dbReference type="GO" id="GO:0031177">
    <property type="term" value="F:phosphopantetheine binding"/>
    <property type="evidence" value="ECO:0007669"/>
    <property type="project" value="InterPro"/>
</dbReference>
<reference evidence="5 6" key="1">
    <citation type="submission" date="2017-02" db="EMBL/GenBank/DDBJ databases">
        <title>Draft Genome Sequence of Streptomyces tsukubaensis F601, a Producer of the immunosuppressant tacrolimus FK506.</title>
        <authorList>
            <person name="Zong G."/>
            <person name="Zhong C."/>
            <person name="Fu J."/>
            <person name="Qin R."/>
            <person name="Cao G."/>
        </authorList>
    </citation>
    <scope>NUCLEOTIDE SEQUENCE [LARGE SCALE GENOMIC DNA]</scope>
    <source>
        <strain evidence="5 6">F601</strain>
    </source>
</reference>
<sequence length="92" mass="10474">MEDNEFSTPTERRLAEIWAEVLRLDTVKRDQDFFEIGGDSLLATTVVLEACRVWDVKFTVRVLLAAPVLAELAERVDELVARAGQRPQREAM</sequence>
<dbReference type="GO" id="GO:0017000">
    <property type="term" value="P:antibiotic biosynthetic process"/>
    <property type="evidence" value="ECO:0007669"/>
    <property type="project" value="UniProtKB-ARBA"/>
</dbReference>
<dbReference type="FunFam" id="1.10.1200.10:FF:000005">
    <property type="entry name" value="Nonribosomal peptide synthetase 1"/>
    <property type="match status" value="1"/>
</dbReference>